<dbReference type="PANTHER" id="PTHR35218">
    <property type="entry name" value="RNASE H DOMAIN-CONTAINING PROTEIN"/>
    <property type="match status" value="1"/>
</dbReference>
<dbReference type="GO" id="GO:0003824">
    <property type="term" value="F:catalytic activity"/>
    <property type="evidence" value="ECO:0007669"/>
    <property type="project" value="InterPro"/>
</dbReference>
<evidence type="ECO:0000313" key="3">
    <source>
        <dbReference type="Proteomes" id="UP000631114"/>
    </source>
</evidence>
<dbReference type="Gene3D" id="3.60.10.10">
    <property type="entry name" value="Endonuclease/exonuclease/phosphatase"/>
    <property type="match status" value="1"/>
</dbReference>
<reference evidence="2 3" key="1">
    <citation type="submission" date="2020-10" db="EMBL/GenBank/DDBJ databases">
        <title>The Coptis chinensis genome and diversification of protoberbering-type alkaloids.</title>
        <authorList>
            <person name="Wang B."/>
            <person name="Shu S."/>
            <person name="Song C."/>
            <person name="Liu Y."/>
        </authorList>
    </citation>
    <scope>NUCLEOTIDE SEQUENCE [LARGE SCALE GENOMIC DNA]</scope>
    <source>
        <strain evidence="2">HL-2020</strain>
        <tissue evidence="2">Leaf</tissue>
    </source>
</reference>
<accession>A0A835H973</accession>
<dbReference type="Proteomes" id="UP000631114">
    <property type="component" value="Unassembled WGS sequence"/>
</dbReference>
<organism evidence="2 3">
    <name type="scientific">Coptis chinensis</name>
    <dbReference type="NCBI Taxonomy" id="261450"/>
    <lineage>
        <taxon>Eukaryota</taxon>
        <taxon>Viridiplantae</taxon>
        <taxon>Streptophyta</taxon>
        <taxon>Embryophyta</taxon>
        <taxon>Tracheophyta</taxon>
        <taxon>Spermatophyta</taxon>
        <taxon>Magnoliopsida</taxon>
        <taxon>Ranunculales</taxon>
        <taxon>Ranunculaceae</taxon>
        <taxon>Coptidoideae</taxon>
        <taxon>Coptis</taxon>
    </lineage>
</organism>
<evidence type="ECO:0000259" key="1">
    <source>
        <dbReference type="Pfam" id="PF03372"/>
    </source>
</evidence>
<dbReference type="OrthoDB" id="1001388at2759"/>
<protein>
    <recommendedName>
        <fullName evidence="1">Endonuclease/exonuclease/phosphatase domain-containing protein</fullName>
    </recommendedName>
</protein>
<keyword evidence="3" id="KW-1185">Reference proteome</keyword>
<dbReference type="EMBL" id="JADFTS010000007">
    <property type="protein sequence ID" value="KAF9596030.1"/>
    <property type="molecule type" value="Genomic_DNA"/>
</dbReference>
<gene>
    <name evidence="2" type="ORF">IFM89_006957</name>
</gene>
<dbReference type="SUPFAM" id="SSF56219">
    <property type="entry name" value="DNase I-like"/>
    <property type="match status" value="1"/>
</dbReference>
<evidence type="ECO:0000313" key="2">
    <source>
        <dbReference type="EMBL" id="KAF9596030.1"/>
    </source>
</evidence>
<comment type="caution">
    <text evidence="2">The sequence shown here is derived from an EMBL/GenBank/DDBJ whole genome shotgun (WGS) entry which is preliminary data.</text>
</comment>
<feature type="domain" description="Endonuclease/exonuclease/phosphatase" evidence="1">
    <location>
        <begin position="3"/>
        <end position="115"/>
    </location>
</feature>
<dbReference type="AlphaFoldDB" id="A0A835H973"/>
<dbReference type="InterPro" id="IPR005135">
    <property type="entry name" value="Endo/exonuclease/phosphatase"/>
</dbReference>
<dbReference type="PANTHER" id="PTHR35218:SF9">
    <property type="entry name" value="ENDONUCLEASE_EXONUCLEASE_PHOSPHATASE DOMAIN-CONTAINING PROTEIN"/>
    <property type="match status" value="1"/>
</dbReference>
<proteinExistence type="predicted"/>
<name>A0A835H973_9MAGN</name>
<sequence length="160" mass="17720">MILIVETQVKSPKISQTIQRQGFVNYFHVPSNGRSGGMSLLWTNNLSVTIKQSDSWIIHGSAHCIATPTVTWTFSGIYAHPKHHGRKLQWQLLSAIGIHIRGPWAIFGDFNQVLSQEDKMGGVPVTPGRVVPLTDMLDNCNLMQYAPHRNASVGQTSAMD</sequence>
<dbReference type="InterPro" id="IPR036691">
    <property type="entry name" value="Endo/exonu/phosph_ase_sf"/>
</dbReference>
<dbReference type="Pfam" id="PF03372">
    <property type="entry name" value="Exo_endo_phos"/>
    <property type="match status" value="1"/>
</dbReference>